<dbReference type="GO" id="GO:0000976">
    <property type="term" value="F:transcription cis-regulatory region binding"/>
    <property type="evidence" value="ECO:0007669"/>
    <property type="project" value="TreeGrafter"/>
</dbReference>
<proteinExistence type="predicted"/>
<dbReference type="PANTHER" id="PTHR30055">
    <property type="entry name" value="HTH-TYPE TRANSCRIPTIONAL REGULATOR RUTR"/>
    <property type="match status" value="1"/>
</dbReference>
<evidence type="ECO:0000256" key="1">
    <source>
        <dbReference type="ARBA" id="ARBA00023015"/>
    </source>
</evidence>
<organism evidence="6 7">
    <name type="scientific">Microbacterium protaetiae</name>
    <dbReference type="NCBI Taxonomy" id="2509458"/>
    <lineage>
        <taxon>Bacteria</taxon>
        <taxon>Bacillati</taxon>
        <taxon>Actinomycetota</taxon>
        <taxon>Actinomycetes</taxon>
        <taxon>Micrococcales</taxon>
        <taxon>Microbacteriaceae</taxon>
        <taxon>Microbacterium</taxon>
    </lineage>
</organism>
<dbReference type="FunFam" id="1.10.10.60:FF:000141">
    <property type="entry name" value="TetR family transcriptional regulator"/>
    <property type="match status" value="1"/>
</dbReference>
<dbReference type="RefSeq" id="WP_129388934.1">
    <property type="nucleotide sequence ID" value="NZ_CP035494.1"/>
</dbReference>
<dbReference type="InterPro" id="IPR009057">
    <property type="entry name" value="Homeodomain-like_sf"/>
</dbReference>
<evidence type="ECO:0000256" key="3">
    <source>
        <dbReference type="ARBA" id="ARBA00023163"/>
    </source>
</evidence>
<gene>
    <name evidence="6" type="ORF">ET475_09155</name>
</gene>
<dbReference type="PROSITE" id="PS50977">
    <property type="entry name" value="HTH_TETR_2"/>
    <property type="match status" value="1"/>
</dbReference>
<keyword evidence="3" id="KW-0804">Transcription</keyword>
<keyword evidence="1" id="KW-0805">Transcription regulation</keyword>
<evidence type="ECO:0000256" key="4">
    <source>
        <dbReference type="PROSITE-ProRule" id="PRU00335"/>
    </source>
</evidence>
<protein>
    <submittedName>
        <fullName evidence="6">TetR/AcrR family transcriptional regulator</fullName>
    </submittedName>
</protein>
<dbReference type="InterPro" id="IPR001647">
    <property type="entry name" value="HTH_TetR"/>
</dbReference>
<evidence type="ECO:0000256" key="2">
    <source>
        <dbReference type="ARBA" id="ARBA00023125"/>
    </source>
</evidence>
<dbReference type="Proteomes" id="UP000293995">
    <property type="component" value="Chromosome"/>
</dbReference>
<name>A0A4V0YDB6_9MICO</name>
<dbReference type="AlphaFoldDB" id="A0A4V0YDB6"/>
<accession>A0A4V0YDB6</accession>
<dbReference type="Gene3D" id="1.10.357.10">
    <property type="entry name" value="Tetracycline Repressor, domain 2"/>
    <property type="match status" value="1"/>
</dbReference>
<feature type="domain" description="HTH tetR-type" evidence="5">
    <location>
        <begin position="15"/>
        <end position="75"/>
    </location>
</feature>
<evidence type="ECO:0000313" key="7">
    <source>
        <dbReference type="Proteomes" id="UP000293995"/>
    </source>
</evidence>
<feature type="DNA-binding region" description="H-T-H motif" evidence="4">
    <location>
        <begin position="38"/>
        <end position="57"/>
    </location>
</feature>
<dbReference type="InterPro" id="IPR050109">
    <property type="entry name" value="HTH-type_TetR-like_transc_reg"/>
</dbReference>
<reference evidence="6 7" key="1">
    <citation type="submission" date="2019-01" db="EMBL/GenBank/DDBJ databases">
        <title>Genome sequencing of strain DFW100M-13.</title>
        <authorList>
            <person name="Heo J."/>
            <person name="Kim S.-J."/>
            <person name="Kim J.-S."/>
            <person name="Hong S.-B."/>
            <person name="Kwon S.-W."/>
        </authorList>
    </citation>
    <scope>NUCLEOTIDE SEQUENCE [LARGE SCALE GENOMIC DNA]</scope>
    <source>
        <strain evidence="6 7">DFW100M-13</strain>
    </source>
</reference>
<dbReference type="OrthoDB" id="7186128at2"/>
<dbReference type="Pfam" id="PF14246">
    <property type="entry name" value="TetR_C_7"/>
    <property type="match status" value="1"/>
</dbReference>
<dbReference type="KEGG" id="mprt:ET475_09155"/>
<dbReference type="EMBL" id="CP035494">
    <property type="protein sequence ID" value="QAY60141.1"/>
    <property type="molecule type" value="Genomic_DNA"/>
</dbReference>
<dbReference type="SUPFAM" id="SSF46689">
    <property type="entry name" value="Homeodomain-like"/>
    <property type="match status" value="1"/>
</dbReference>
<dbReference type="PANTHER" id="PTHR30055:SF146">
    <property type="entry name" value="HTH-TYPE TRANSCRIPTIONAL DUAL REGULATOR CECR"/>
    <property type="match status" value="1"/>
</dbReference>
<evidence type="ECO:0000259" key="5">
    <source>
        <dbReference type="PROSITE" id="PS50977"/>
    </source>
</evidence>
<evidence type="ECO:0000313" key="6">
    <source>
        <dbReference type="EMBL" id="QAY60141.1"/>
    </source>
</evidence>
<dbReference type="PRINTS" id="PR00455">
    <property type="entry name" value="HTHTETR"/>
</dbReference>
<dbReference type="GO" id="GO:0003700">
    <property type="term" value="F:DNA-binding transcription factor activity"/>
    <property type="evidence" value="ECO:0007669"/>
    <property type="project" value="TreeGrafter"/>
</dbReference>
<sequence>MAVTAREKTVREGQPGKRAAILTAARELFLRDGFERTSMDAVAAQAKVSKRTVYDYYGDKERLRVEVIDDAGESLLRSLKRALAKHLSDEAPISTADVLEQALLAFSLEIGTTIIGSTDYATVFALSGKQRAEQPELMSRQLSTAPEDAVAERLAHFHEVGILDAPDARTAADHFSALTLLLAYNNQPDPAGVDPADVRRTMTAGVHAFMRAYARRS</sequence>
<keyword evidence="2 4" id="KW-0238">DNA-binding</keyword>
<keyword evidence="7" id="KW-1185">Reference proteome</keyword>
<dbReference type="GO" id="GO:0045892">
    <property type="term" value="P:negative regulation of DNA-templated transcription"/>
    <property type="evidence" value="ECO:0007669"/>
    <property type="project" value="UniProtKB-ARBA"/>
</dbReference>
<dbReference type="InterPro" id="IPR039536">
    <property type="entry name" value="TetR_C_Proteobacteria"/>
</dbReference>
<dbReference type="Pfam" id="PF00440">
    <property type="entry name" value="TetR_N"/>
    <property type="match status" value="1"/>
</dbReference>